<name>A0A815B5U5_9BILA</name>
<dbReference type="GO" id="GO:0016020">
    <property type="term" value="C:membrane"/>
    <property type="evidence" value="ECO:0007669"/>
    <property type="project" value="InterPro"/>
</dbReference>
<dbReference type="GO" id="GO:0140359">
    <property type="term" value="F:ABC-type transporter activity"/>
    <property type="evidence" value="ECO:0007669"/>
    <property type="project" value="InterPro"/>
</dbReference>
<gene>
    <name evidence="2" type="ORF">SEV965_LOCUS24359</name>
</gene>
<comment type="caution">
    <text evidence="2">The sequence shown here is derived from an EMBL/GenBank/DDBJ whole genome shotgun (WGS) entry which is preliminary data.</text>
</comment>
<sequence>MIRSNFYCVHTLIQFQSSIKQHLSDITITATAAPGVTTTAITTSAIKATAAVTTTAGDTPASDTATTNINTSNSTAGAGKTTTFRIVVGDLMSTQGTAYIDGQNVHRRIRSTSRSGYCPQENCGMEFLTVQDSLYLLAPIRGIRWSRIEKIVSHRSSLFLLEPFLNNYIHQLNGETKRSLHAARVLIGPPLVTTLDEPTTGVDLDARQ</sequence>
<dbReference type="InterPro" id="IPR026082">
    <property type="entry name" value="ABCA"/>
</dbReference>
<evidence type="ECO:0000313" key="2">
    <source>
        <dbReference type="EMBL" id="CAF1263362.1"/>
    </source>
</evidence>
<dbReference type="GO" id="GO:0005319">
    <property type="term" value="F:lipid transporter activity"/>
    <property type="evidence" value="ECO:0007669"/>
    <property type="project" value="TreeGrafter"/>
</dbReference>
<evidence type="ECO:0000259" key="1">
    <source>
        <dbReference type="Pfam" id="PF00005"/>
    </source>
</evidence>
<organism evidence="2 3">
    <name type="scientific">Rotaria sordida</name>
    <dbReference type="NCBI Taxonomy" id="392033"/>
    <lineage>
        <taxon>Eukaryota</taxon>
        <taxon>Metazoa</taxon>
        <taxon>Spiralia</taxon>
        <taxon>Gnathifera</taxon>
        <taxon>Rotifera</taxon>
        <taxon>Eurotatoria</taxon>
        <taxon>Bdelloidea</taxon>
        <taxon>Philodinida</taxon>
        <taxon>Philodinidae</taxon>
        <taxon>Rotaria</taxon>
    </lineage>
</organism>
<evidence type="ECO:0000313" key="3">
    <source>
        <dbReference type="Proteomes" id="UP000663889"/>
    </source>
</evidence>
<dbReference type="AlphaFoldDB" id="A0A815B5U5"/>
<dbReference type="PANTHER" id="PTHR19229">
    <property type="entry name" value="ATP-BINDING CASSETTE TRANSPORTER SUBFAMILY A ABCA"/>
    <property type="match status" value="1"/>
</dbReference>
<proteinExistence type="predicted"/>
<dbReference type="InterPro" id="IPR003439">
    <property type="entry name" value="ABC_transporter-like_ATP-bd"/>
</dbReference>
<dbReference type="Pfam" id="PF00005">
    <property type="entry name" value="ABC_tran"/>
    <property type="match status" value="1"/>
</dbReference>
<reference evidence="2" key="1">
    <citation type="submission" date="2021-02" db="EMBL/GenBank/DDBJ databases">
        <authorList>
            <person name="Nowell W R."/>
        </authorList>
    </citation>
    <scope>NUCLEOTIDE SEQUENCE</scope>
</reference>
<dbReference type="GO" id="GO:0016887">
    <property type="term" value="F:ATP hydrolysis activity"/>
    <property type="evidence" value="ECO:0007669"/>
    <property type="project" value="InterPro"/>
</dbReference>
<dbReference type="EMBL" id="CAJNOU010001874">
    <property type="protein sequence ID" value="CAF1263362.1"/>
    <property type="molecule type" value="Genomic_DNA"/>
</dbReference>
<accession>A0A815B5U5</accession>
<dbReference type="Gene3D" id="3.40.50.300">
    <property type="entry name" value="P-loop containing nucleotide triphosphate hydrolases"/>
    <property type="match status" value="1"/>
</dbReference>
<dbReference type="PANTHER" id="PTHR19229:SF250">
    <property type="entry name" value="ABC TRANSPORTER DOMAIN-CONTAINING PROTEIN-RELATED"/>
    <property type="match status" value="1"/>
</dbReference>
<dbReference type="SUPFAM" id="SSF52540">
    <property type="entry name" value="P-loop containing nucleoside triphosphate hydrolases"/>
    <property type="match status" value="1"/>
</dbReference>
<dbReference type="InterPro" id="IPR027417">
    <property type="entry name" value="P-loop_NTPase"/>
</dbReference>
<protein>
    <recommendedName>
        <fullName evidence="1">ABC transporter domain-containing protein</fullName>
    </recommendedName>
</protein>
<feature type="domain" description="ABC transporter" evidence="1">
    <location>
        <begin position="76"/>
        <end position="200"/>
    </location>
</feature>
<dbReference type="GO" id="GO:0005524">
    <property type="term" value="F:ATP binding"/>
    <property type="evidence" value="ECO:0007669"/>
    <property type="project" value="InterPro"/>
</dbReference>
<dbReference type="Proteomes" id="UP000663889">
    <property type="component" value="Unassembled WGS sequence"/>
</dbReference>